<dbReference type="InParanoid" id="A0A414FW73"/>
<dbReference type="AlphaFoldDB" id="A0A414FW73"/>
<protein>
    <recommendedName>
        <fullName evidence="2">UPF0145 protein DW682_01105</fullName>
    </recommendedName>
</protein>
<evidence type="ECO:0000313" key="6">
    <source>
        <dbReference type="Proteomes" id="UP000283983"/>
    </source>
</evidence>
<comment type="similarity">
    <text evidence="1 2">Belongs to the UPF0145 family.</text>
</comment>
<comment type="caution">
    <text evidence="4">The sequence shown here is derived from an EMBL/GenBank/DDBJ whole genome shotgun (WGS) entry which is preliminary data.</text>
</comment>
<dbReference type="Proteomes" id="UP000738879">
    <property type="component" value="Unassembled WGS sequence"/>
</dbReference>
<evidence type="ECO:0000256" key="2">
    <source>
        <dbReference type="HAMAP-Rule" id="MF_00338"/>
    </source>
</evidence>
<reference evidence="3" key="2">
    <citation type="submission" date="2021-02" db="EMBL/GenBank/DDBJ databases">
        <title>Infant gut strain persistence is associated with maternal origin, phylogeny, and functional potential including surface adhesion and iron acquisition.</title>
        <authorList>
            <person name="Lou Y.C."/>
        </authorList>
    </citation>
    <scope>NUCLEOTIDE SEQUENCE</scope>
    <source>
        <strain evidence="3">L3_128_245G1_dasL3_128_245G1_concoct_49</strain>
    </source>
</reference>
<dbReference type="SUPFAM" id="SSF117782">
    <property type="entry name" value="YbjQ-like"/>
    <property type="match status" value="1"/>
</dbReference>
<dbReference type="RefSeq" id="WP_006723261.1">
    <property type="nucleotide sequence ID" value="NZ_CABJEU010000001.1"/>
</dbReference>
<dbReference type="InterPro" id="IPR002765">
    <property type="entry name" value="UPF0145_YbjQ-like"/>
</dbReference>
<evidence type="ECO:0000313" key="7">
    <source>
        <dbReference type="Proteomes" id="UP000286050"/>
    </source>
</evidence>
<dbReference type="Proteomes" id="UP000286050">
    <property type="component" value="Unassembled WGS sequence"/>
</dbReference>
<gene>
    <name evidence="5" type="ORF">DW682_01105</name>
    <name evidence="4" type="ORF">DW787_05655</name>
    <name evidence="3" type="ORF">KHY67_03090</name>
</gene>
<dbReference type="EMBL" id="QSJI01000004">
    <property type="protein sequence ID" value="RHD55673.1"/>
    <property type="molecule type" value="Genomic_DNA"/>
</dbReference>
<dbReference type="HAMAP" id="MF_00338">
    <property type="entry name" value="UPF0145"/>
    <property type="match status" value="1"/>
</dbReference>
<organism evidence="4 7">
    <name type="scientific">Collinsella intestinalis</name>
    <dbReference type="NCBI Taxonomy" id="147207"/>
    <lineage>
        <taxon>Bacteria</taxon>
        <taxon>Bacillati</taxon>
        <taxon>Actinomycetota</taxon>
        <taxon>Coriobacteriia</taxon>
        <taxon>Coriobacteriales</taxon>
        <taxon>Coriobacteriaceae</taxon>
        <taxon>Collinsella</taxon>
    </lineage>
</organism>
<dbReference type="Gene3D" id="3.30.110.70">
    <property type="entry name" value="Hypothetical protein apc22750. Chain B"/>
    <property type="match status" value="1"/>
</dbReference>
<dbReference type="EMBL" id="JAGZJA010000002">
    <property type="protein sequence ID" value="MBS5146672.1"/>
    <property type="molecule type" value="Genomic_DNA"/>
</dbReference>
<dbReference type="Pfam" id="PF01906">
    <property type="entry name" value="YbjQ_1"/>
    <property type="match status" value="1"/>
</dbReference>
<sequence length="107" mass="11489">MLTITTTNNLDGYEVVEYLGIVTGEAVSGINMFRDIGAGLRNVFGGRSAGYEDEMAQAREEVLREMSQRAEALGANAVIGANVGYETFAEMIMTTACGTAVRVRRTS</sequence>
<evidence type="ECO:0000313" key="5">
    <source>
        <dbReference type="EMBL" id="RHF38342.1"/>
    </source>
</evidence>
<dbReference type="PANTHER" id="PTHR34068:SF1">
    <property type="entry name" value="UPF0145 PROTEIN YBJQ"/>
    <property type="match status" value="1"/>
</dbReference>
<evidence type="ECO:0000256" key="1">
    <source>
        <dbReference type="ARBA" id="ARBA00010751"/>
    </source>
</evidence>
<dbReference type="InterPro" id="IPR035439">
    <property type="entry name" value="UPF0145_dom_sf"/>
</dbReference>
<evidence type="ECO:0000313" key="4">
    <source>
        <dbReference type="EMBL" id="RHD55673.1"/>
    </source>
</evidence>
<accession>A0A414FW73</accession>
<proteinExistence type="inferred from homology"/>
<evidence type="ECO:0000313" key="3">
    <source>
        <dbReference type="EMBL" id="MBS5146672.1"/>
    </source>
</evidence>
<dbReference type="EMBL" id="QSLJ01000001">
    <property type="protein sequence ID" value="RHF38342.1"/>
    <property type="molecule type" value="Genomic_DNA"/>
</dbReference>
<keyword evidence="6" id="KW-1185">Reference proteome</keyword>
<name>A0A414FW73_9ACTN</name>
<dbReference type="Proteomes" id="UP000283983">
    <property type="component" value="Unassembled WGS sequence"/>
</dbReference>
<reference evidence="6 7" key="1">
    <citation type="submission" date="2018-08" db="EMBL/GenBank/DDBJ databases">
        <title>A genome reference for cultivated species of the human gut microbiota.</title>
        <authorList>
            <person name="Zou Y."/>
            <person name="Xue W."/>
            <person name="Luo G."/>
        </authorList>
    </citation>
    <scope>NUCLEOTIDE SEQUENCE [LARGE SCALE GENOMIC DNA]</scope>
    <source>
        <strain evidence="5 6">AM25-33</strain>
        <strain evidence="4 7">AM30-5LB</strain>
    </source>
</reference>
<dbReference type="PANTHER" id="PTHR34068">
    <property type="entry name" value="UPF0145 PROTEIN YBJQ"/>
    <property type="match status" value="1"/>
</dbReference>